<keyword evidence="3 9" id="KW-0479">Metal-binding</keyword>
<feature type="binding site" evidence="9">
    <location>
        <position position="203"/>
    </location>
    <ligand>
        <name>Mn(2+)</name>
        <dbReference type="ChEBI" id="CHEBI:29035"/>
    </ligand>
</feature>
<evidence type="ECO:0000313" key="13">
    <source>
        <dbReference type="Proteomes" id="UP000199006"/>
    </source>
</evidence>
<keyword evidence="13" id="KW-1185">Reference proteome</keyword>
<dbReference type="InterPro" id="IPR015955">
    <property type="entry name" value="Lactate_DH/Glyco_Ohase_4_C"/>
</dbReference>
<dbReference type="Gene3D" id="3.40.50.720">
    <property type="entry name" value="NAD(P)-binding Rossmann-like Domain"/>
    <property type="match status" value="1"/>
</dbReference>
<dbReference type="InterPro" id="IPR022616">
    <property type="entry name" value="Glyco_hydro_4_C"/>
</dbReference>
<evidence type="ECO:0000259" key="11">
    <source>
        <dbReference type="Pfam" id="PF11975"/>
    </source>
</evidence>
<dbReference type="InterPro" id="IPR001088">
    <property type="entry name" value="Glyco_hydro_4"/>
</dbReference>
<feature type="binding site" evidence="8">
    <location>
        <position position="152"/>
    </location>
    <ligand>
        <name>substrate</name>
    </ligand>
</feature>
<dbReference type="STRING" id="29563.SAMN02983006_01293"/>
<evidence type="ECO:0000256" key="2">
    <source>
        <dbReference type="ARBA" id="ARBA00011881"/>
    </source>
</evidence>
<dbReference type="Gene3D" id="3.90.110.10">
    <property type="entry name" value="Lactate dehydrogenase/glycoside hydrolase, family 4, C-terminal"/>
    <property type="match status" value="1"/>
</dbReference>
<keyword evidence="9" id="KW-0533">Nickel</keyword>
<evidence type="ECO:0000313" key="12">
    <source>
        <dbReference type="EMBL" id="SFL48866.1"/>
    </source>
</evidence>
<evidence type="ECO:0000256" key="5">
    <source>
        <dbReference type="ARBA" id="ARBA00023027"/>
    </source>
</evidence>
<proteinExistence type="inferred from homology"/>
<keyword evidence="7 10" id="KW-0326">Glycosidase</keyword>
<dbReference type="PRINTS" id="PR00732">
    <property type="entry name" value="GLHYDRLASE4"/>
</dbReference>
<evidence type="ECO:0000256" key="3">
    <source>
        <dbReference type="ARBA" id="ARBA00022723"/>
    </source>
</evidence>
<dbReference type="Pfam" id="PF11975">
    <property type="entry name" value="Glyco_hydro_4C"/>
    <property type="match status" value="1"/>
</dbReference>
<evidence type="ECO:0000256" key="7">
    <source>
        <dbReference type="ARBA" id="ARBA00023295"/>
    </source>
</evidence>
<evidence type="ECO:0000256" key="4">
    <source>
        <dbReference type="ARBA" id="ARBA00022801"/>
    </source>
</evidence>
<dbReference type="PROSITE" id="PS01324">
    <property type="entry name" value="GLYCOSYL_HYDROL_F4"/>
    <property type="match status" value="1"/>
</dbReference>
<comment type="subunit">
    <text evidence="2">Homotetramer.</text>
</comment>
<dbReference type="GO" id="GO:0046872">
    <property type="term" value="F:metal ion binding"/>
    <property type="evidence" value="ECO:0007669"/>
    <property type="project" value="UniProtKB-KW"/>
</dbReference>
<dbReference type="SUPFAM" id="SSF51735">
    <property type="entry name" value="NAD(P)-binding Rossmann-fold domains"/>
    <property type="match status" value="1"/>
</dbReference>
<organism evidence="12 13">
    <name type="scientific">Halanaerobium salsuginis</name>
    <dbReference type="NCBI Taxonomy" id="29563"/>
    <lineage>
        <taxon>Bacteria</taxon>
        <taxon>Bacillati</taxon>
        <taxon>Bacillota</taxon>
        <taxon>Clostridia</taxon>
        <taxon>Halanaerobiales</taxon>
        <taxon>Halanaerobiaceae</taxon>
        <taxon>Halanaerobium</taxon>
    </lineage>
</organism>
<feature type="binding site" evidence="8">
    <location>
        <position position="98"/>
    </location>
    <ligand>
        <name>substrate</name>
    </ligand>
</feature>
<reference evidence="12 13" key="1">
    <citation type="submission" date="2016-10" db="EMBL/GenBank/DDBJ databases">
        <authorList>
            <person name="de Groot N.N."/>
        </authorList>
    </citation>
    <scope>NUCLEOTIDE SEQUENCE [LARGE SCALE GENOMIC DNA]</scope>
    <source>
        <strain evidence="12 13">ATCC 51327</strain>
    </source>
</reference>
<comment type="similarity">
    <text evidence="1 10">Belongs to the glycosyl hydrolase 4 family.</text>
</comment>
<dbReference type="RefSeq" id="WP_089861179.1">
    <property type="nucleotide sequence ID" value="NZ_FOTI01000014.1"/>
</dbReference>
<evidence type="ECO:0000256" key="1">
    <source>
        <dbReference type="ARBA" id="ARBA00010141"/>
    </source>
</evidence>
<evidence type="ECO:0000256" key="6">
    <source>
        <dbReference type="ARBA" id="ARBA00023211"/>
    </source>
</evidence>
<dbReference type="InterPro" id="IPR036291">
    <property type="entry name" value="NAD(P)-bd_dom_sf"/>
</dbReference>
<feature type="domain" description="Glycosyl hydrolase family 4 C-terminal" evidence="11">
    <location>
        <begin position="198"/>
        <end position="412"/>
    </location>
</feature>
<sequence length="439" mass="48859">MPVERGLKIATIGGGSSYTPEIIEGFIKRYAELPVKDLYLVDIEAGKWKLEIVGQLARRMVKEAGVDINIHLTLDRREAIKDADFVTTQFRVGLLEARIRDEKIPLRYNCIGQKTTGAGGMAKALRTIPVILDIAKDMAELAPDAWLINFTNPSGIITEAVSKYTDIKVLGLCNVPIVMEKMTAEILETAADKLRMDFVGLNHLVWGRAAYLNGENKINEVITKLASGNFRGVKNIPDYEWGTDLLNSVGMLPCPYHRYYYLTDLMLKEEIKAARNEGTRGEVVKKLEASLFELYKNEDLKVKPKELEERGGQYYSDAACDLISAIYNDKGTIHYVNVKNNGTVNCLPNDSVIERTSYVGKNGATPLNSDPLPSQIKGLLQVVNEYETLTIEAGVHGDYNAAFQALTIHPLVESSIVKDLLADIISENIDYLPQFKVNN</sequence>
<gene>
    <name evidence="12" type="ORF">SAMN02983006_01293</name>
</gene>
<keyword evidence="4 10" id="KW-0378">Hydrolase</keyword>
<keyword evidence="9" id="KW-0408">Iron</keyword>
<dbReference type="Proteomes" id="UP000199006">
    <property type="component" value="Unassembled WGS sequence"/>
</dbReference>
<dbReference type="PANTHER" id="PTHR32092">
    <property type="entry name" value="6-PHOSPHO-BETA-GLUCOSIDASE-RELATED"/>
    <property type="match status" value="1"/>
</dbReference>
<feature type="binding site" evidence="9">
    <location>
        <position position="173"/>
    </location>
    <ligand>
        <name>Mn(2+)</name>
        <dbReference type="ChEBI" id="CHEBI:29035"/>
    </ligand>
</feature>
<dbReference type="SUPFAM" id="SSF56327">
    <property type="entry name" value="LDH C-terminal domain-like"/>
    <property type="match status" value="1"/>
</dbReference>
<comment type="cofactor">
    <cofactor evidence="10">
        <name>NAD(+)</name>
        <dbReference type="ChEBI" id="CHEBI:57540"/>
    </cofactor>
    <text evidence="10">Binds 1 NAD(+) per subunit.</text>
</comment>
<dbReference type="OrthoDB" id="9808275at2"/>
<keyword evidence="9" id="KW-0170">Cobalt</keyword>
<keyword evidence="6 9" id="KW-0464">Manganese</keyword>
<protein>
    <submittedName>
        <fullName evidence="12">6-phospho-beta-glucosidase</fullName>
    </submittedName>
</protein>
<dbReference type="EMBL" id="FOTI01000014">
    <property type="protein sequence ID" value="SFL48866.1"/>
    <property type="molecule type" value="Genomic_DNA"/>
</dbReference>
<dbReference type="GO" id="GO:0004553">
    <property type="term" value="F:hydrolase activity, hydrolyzing O-glycosyl compounds"/>
    <property type="evidence" value="ECO:0007669"/>
    <property type="project" value="InterPro"/>
</dbReference>
<evidence type="ECO:0000256" key="9">
    <source>
        <dbReference type="PIRSR" id="PIRSR601088-3"/>
    </source>
</evidence>
<dbReference type="CDD" id="cd05296">
    <property type="entry name" value="GH4_P_beta_glucosidase"/>
    <property type="match status" value="1"/>
</dbReference>
<dbReference type="InterPro" id="IPR019802">
    <property type="entry name" value="GlycHydrolase_4_CS"/>
</dbReference>
<dbReference type="GO" id="GO:0005975">
    <property type="term" value="P:carbohydrate metabolic process"/>
    <property type="evidence" value="ECO:0007669"/>
    <property type="project" value="InterPro"/>
</dbReference>
<evidence type="ECO:0000256" key="10">
    <source>
        <dbReference type="RuleBase" id="RU361152"/>
    </source>
</evidence>
<accession>A0A1I4I562</accession>
<dbReference type="GO" id="GO:0016616">
    <property type="term" value="F:oxidoreductase activity, acting on the CH-OH group of donors, NAD or NADP as acceptor"/>
    <property type="evidence" value="ECO:0007669"/>
    <property type="project" value="InterPro"/>
</dbReference>
<dbReference type="AlphaFoldDB" id="A0A1I4I562"/>
<evidence type="ECO:0000256" key="8">
    <source>
        <dbReference type="PIRSR" id="PIRSR601088-2"/>
    </source>
</evidence>
<name>A0A1I4I562_9FIRM</name>
<keyword evidence="5 10" id="KW-0520">NAD</keyword>
<dbReference type="PANTHER" id="PTHR32092:SF5">
    <property type="entry name" value="6-PHOSPHO-BETA-GLUCOSIDASE"/>
    <property type="match status" value="1"/>
</dbReference>
<dbReference type="Pfam" id="PF02056">
    <property type="entry name" value="Glyco_hydro_4"/>
    <property type="match status" value="1"/>
</dbReference>